<feature type="transmembrane region" description="Helical" evidence="1">
    <location>
        <begin position="80"/>
        <end position="100"/>
    </location>
</feature>
<dbReference type="EMBL" id="JAGYPG010000003">
    <property type="protein sequence ID" value="MBS4196833.1"/>
    <property type="molecule type" value="Genomic_DNA"/>
</dbReference>
<evidence type="ECO:0000313" key="2">
    <source>
        <dbReference type="EMBL" id="MBS4196833.1"/>
    </source>
</evidence>
<gene>
    <name evidence="2" type="ORF">KHA97_17425</name>
</gene>
<reference evidence="2 3" key="1">
    <citation type="submission" date="2021-05" db="EMBL/GenBank/DDBJ databases">
        <title>Novel Bacillus species.</title>
        <authorList>
            <person name="Liu G."/>
        </authorList>
    </citation>
    <scope>NUCLEOTIDE SEQUENCE [LARGE SCALE GENOMIC DNA]</scope>
    <source>
        <strain evidence="3">FJAT-49780</strain>
    </source>
</reference>
<evidence type="ECO:0000256" key="1">
    <source>
        <dbReference type="SAM" id="Phobius"/>
    </source>
</evidence>
<dbReference type="AlphaFoldDB" id="A0A942YH29"/>
<name>A0A942YH29_9BACI</name>
<feature type="transmembrane region" description="Helical" evidence="1">
    <location>
        <begin position="189"/>
        <end position="209"/>
    </location>
</feature>
<keyword evidence="3" id="KW-1185">Reference proteome</keyword>
<dbReference type="Proteomes" id="UP000681414">
    <property type="component" value="Unassembled WGS sequence"/>
</dbReference>
<dbReference type="InterPro" id="IPR047928">
    <property type="entry name" value="Perm_prefix_1"/>
</dbReference>
<keyword evidence="1" id="KW-0812">Transmembrane</keyword>
<keyword evidence="1" id="KW-1133">Transmembrane helix</keyword>
<comment type="caution">
    <text evidence="2">The sequence shown here is derived from an EMBL/GenBank/DDBJ whole genome shotgun (WGS) entry which is preliminary data.</text>
</comment>
<feature type="transmembrane region" description="Helical" evidence="1">
    <location>
        <begin position="106"/>
        <end position="129"/>
    </location>
</feature>
<dbReference type="NCBIfam" id="NF038403">
    <property type="entry name" value="perm_prefix_1"/>
    <property type="match status" value="1"/>
</dbReference>
<proteinExistence type="predicted"/>
<protein>
    <submittedName>
        <fullName evidence="2">Uncharacterized protein</fullName>
    </submittedName>
</protein>
<feature type="transmembrane region" description="Helical" evidence="1">
    <location>
        <begin position="150"/>
        <end position="177"/>
    </location>
</feature>
<keyword evidence="1" id="KW-0472">Membrane</keyword>
<sequence length="226" mass="26328">MMNELKVYVDHLFKKYKNHRDIEELKEEIIGNLEAKVSHLIAEGVDEKSAIIKAKNSITNIDDLIDSNKSVKINEFMYKAFQIAFLYFIIAWIVTIPFTLMRIGILVNYLLLFIVLVLFVVYLIVGKLFKSNQDKVVTLNIASFMKTKKIIWLLWAIFIFITWGYLSAILFGSNIWFSRPIHIDGPYQFGVLVARYALPFITIIFPLIFSAWERLISQIEVGEQHE</sequence>
<dbReference type="RefSeq" id="WP_213126047.1">
    <property type="nucleotide sequence ID" value="NZ_JAGYPG010000003.1"/>
</dbReference>
<accession>A0A942YH29</accession>
<organism evidence="2 3">
    <name type="scientific">Lederbergia citri</name>
    <dbReference type="NCBI Taxonomy" id="2833580"/>
    <lineage>
        <taxon>Bacteria</taxon>
        <taxon>Bacillati</taxon>
        <taxon>Bacillota</taxon>
        <taxon>Bacilli</taxon>
        <taxon>Bacillales</taxon>
        <taxon>Bacillaceae</taxon>
        <taxon>Lederbergia</taxon>
    </lineage>
</organism>
<evidence type="ECO:0000313" key="3">
    <source>
        <dbReference type="Proteomes" id="UP000681414"/>
    </source>
</evidence>